<reference evidence="4" key="1">
    <citation type="journal article" date="2019" name="Int. J. Syst. Evol. Microbiol.">
        <title>The Global Catalogue of Microorganisms (GCM) 10K type strain sequencing project: providing services to taxonomists for standard genome sequencing and annotation.</title>
        <authorList>
            <consortium name="The Broad Institute Genomics Platform"/>
            <consortium name="The Broad Institute Genome Sequencing Center for Infectious Disease"/>
            <person name="Wu L."/>
            <person name="Ma J."/>
        </authorList>
    </citation>
    <scope>NUCLEOTIDE SEQUENCE [LARGE SCALE GENOMIC DNA]</scope>
    <source>
        <strain evidence="4">JCM 17804</strain>
    </source>
</reference>
<keyword evidence="1" id="KW-0863">Zinc-finger</keyword>
<keyword evidence="4" id="KW-1185">Reference proteome</keyword>
<evidence type="ECO:0000259" key="2">
    <source>
        <dbReference type="PROSITE" id="PS50157"/>
    </source>
</evidence>
<sequence length="54" mass="6257">MPTYQYRCQKCGEVFEHAEHIAEHETVQLRCPKCGSDSVEHKPTQFFAKTSKKS</sequence>
<dbReference type="Pfam" id="PF09723">
    <property type="entry name" value="Zn_ribbon_8"/>
    <property type="match status" value="1"/>
</dbReference>
<evidence type="ECO:0000313" key="4">
    <source>
        <dbReference type="Proteomes" id="UP001500975"/>
    </source>
</evidence>
<dbReference type="RefSeq" id="WP_309960442.1">
    <property type="nucleotide sequence ID" value="NZ_BAABGJ010000010.1"/>
</dbReference>
<protein>
    <submittedName>
        <fullName evidence="3">Zinc ribbon domain-containing protein</fullName>
    </submittedName>
</protein>
<keyword evidence="1" id="KW-0479">Metal-binding</keyword>
<dbReference type="PROSITE" id="PS50157">
    <property type="entry name" value="ZINC_FINGER_C2H2_2"/>
    <property type="match status" value="1"/>
</dbReference>
<comment type="caution">
    <text evidence="3">The sequence shown here is derived from an EMBL/GenBank/DDBJ whole genome shotgun (WGS) entry which is preliminary data.</text>
</comment>
<feature type="domain" description="C2H2-type" evidence="2">
    <location>
        <begin position="6"/>
        <end position="28"/>
    </location>
</feature>
<gene>
    <name evidence="3" type="ORF">GCM10023165_13420</name>
</gene>
<accession>A0ABP8H9L6</accession>
<name>A0ABP8H9L6_9BURK</name>
<proteinExistence type="predicted"/>
<dbReference type="NCBIfam" id="TIGR02605">
    <property type="entry name" value="CxxC_CxxC_SSSS"/>
    <property type="match status" value="1"/>
</dbReference>
<evidence type="ECO:0000256" key="1">
    <source>
        <dbReference type="PROSITE-ProRule" id="PRU00042"/>
    </source>
</evidence>
<dbReference type="EMBL" id="BAABGJ010000010">
    <property type="protein sequence ID" value="GAA4336277.1"/>
    <property type="molecule type" value="Genomic_DNA"/>
</dbReference>
<dbReference type="SMART" id="SM00834">
    <property type="entry name" value="CxxC_CXXC_SSSS"/>
    <property type="match status" value="1"/>
</dbReference>
<dbReference type="Proteomes" id="UP001500975">
    <property type="component" value="Unassembled WGS sequence"/>
</dbReference>
<dbReference type="Gene3D" id="2.20.28.30">
    <property type="entry name" value="RNA polymerase ii, chain L"/>
    <property type="match status" value="1"/>
</dbReference>
<organism evidence="3 4">
    <name type="scientific">Variovorax defluvii</name>
    <dbReference type="NCBI Taxonomy" id="913761"/>
    <lineage>
        <taxon>Bacteria</taxon>
        <taxon>Pseudomonadati</taxon>
        <taxon>Pseudomonadota</taxon>
        <taxon>Betaproteobacteria</taxon>
        <taxon>Burkholderiales</taxon>
        <taxon>Comamonadaceae</taxon>
        <taxon>Variovorax</taxon>
    </lineage>
</organism>
<keyword evidence="1" id="KW-0862">Zinc</keyword>
<dbReference type="InterPro" id="IPR013087">
    <property type="entry name" value="Znf_C2H2_type"/>
</dbReference>
<evidence type="ECO:0000313" key="3">
    <source>
        <dbReference type="EMBL" id="GAA4336277.1"/>
    </source>
</evidence>
<dbReference type="InterPro" id="IPR013429">
    <property type="entry name" value="Regulatory_FmdB_Zinc_ribbon"/>
</dbReference>